<comment type="caution">
    <text evidence="2">The sequence shown here is derived from an EMBL/GenBank/DDBJ whole genome shotgun (WGS) entry which is preliminary data.</text>
</comment>
<protein>
    <submittedName>
        <fullName evidence="2">Uncharacterized protein</fullName>
    </submittedName>
</protein>
<feature type="region of interest" description="Disordered" evidence="1">
    <location>
        <begin position="168"/>
        <end position="191"/>
    </location>
</feature>
<name>A0A4E0RNU3_FASHE</name>
<feature type="compositionally biased region" description="Polar residues" evidence="1">
    <location>
        <begin position="182"/>
        <end position="191"/>
    </location>
</feature>
<evidence type="ECO:0000313" key="3">
    <source>
        <dbReference type="Proteomes" id="UP000230066"/>
    </source>
</evidence>
<proteinExistence type="predicted"/>
<dbReference type="Proteomes" id="UP000230066">
    <property type="component" value="Unassembled WGS sequence"/>
</dbReference>
<organism evidence="2 3">
    <name type="scientific">Fasciola hepatica</name>
    <name type="common">Liver fluke</name>
    <dbReference type="NCBI Taxonomy" id="6192"/>
    <lineage>
        <taxon>Eukaryota</taxon>
        <taxon>Metazoa</taxon>
        <taxon>Spiralia</taxon>
        <taxon>Lophotrochozoa</taxon>
        <taxon>Platyhelminthes</taxon>
        <taxon>Trematoda</taxon>
        <taxon>Digenea</taxon>
        <taxon>Plagiorchiida</taxon>
        <taxon>Echinostomata</taxon>
        <taxon>Echinostomatoidea</taxon>
        <taxon>Fasciolidae</taxon>
        <taxon>Fasciola</taxon>
    </lineage>
</organism>
<dbReference type="EMBL" id="JXXN02010598">
    <property type="protein sequence ID" value="THD18512.1"/>
    <property type="molecule type" value="Genomic_DNA"/>
</dbReference>
<reference evidence="2" key="1">
    <citation type="submission" date="2019-03" db="EMBL/GenBank/DDBJ databases">
        <title>Improved annotation for the trematode Fasciola hepatica.</title>
        <authorList>
            <person name="Choi Y.-J."/>
            <person name="Martin J."/>
            <person name="Mitreva M."/>
        </authorList>
    </citation>
    <scope>NUCLEOTIDE SEQUENCE [LARGE SCALE GENOMIC DNA]</scope>
</reference>
<sequence length="191" mass="22041">MFCLGDSSRRWAANSKDYVEVDPPDERRRALPSLLDGEPKDISRDTGILDEENTAAAFARLRHYPKEEPDIITVRLQFQSRVQLPGERFSDFAWLIRNLAWNASPGLDLAAQENKMREQITIEVRHQALVKKFCKRPQVTVQEALDIALEVEQLERLFHDQKVELPQSISTVQPPPRRRPNWSRSPTKVCA</sequence>
<accession>A0A4E0RNU3</accession>
<evidence type="ECO:0000313" key="2">
    <source>
        <dbReference type="EMBL" id="THD18512.1"/>
    </source>
</evidence>
<dbReference type="AlphaFoldDB" id="A0A4E0RNU3"/>
<gene>
    <name evidence="2" type="ORF">D915_010976</name>
</gene>
<evidence type="ECO:0000256" key="1">
    <source>
        <dbReference type="SAM" id="MobiDB-lite"/>
    </source>
</evidence>
<keyword evidence="3" id="KW-1185">Reference proteome</keyword>